<gene>
    <name evidence="1" type="primary">LOC132657188</name>
</gene>
<reference evidence="1" key="3">
    <citation type="submission" date="2025-09" db="UniProtKB">
        <authorList>
            <consortium name="Ensembl"/>
        </authorList>
    </citation>
    <scope>IDENTIFICATION</scope>
</reference>
<organism evidence="1">
    <name type="scientific">Ovis aries</name>
    <name type="common">Sheep</name>
    <dbReference type="NCBI Taxonomy" id="9940"/>
    <lineage>
        <taxon>Eukaryota</taxon>
        <taxon>Metazoa</taxon>
        <taxon>Chordata</taxon>
        <taxon>Craniata</taxon>
        <taxon>Vertebrata</taxon>
        <taxon>Euteleostomi</taxon>
        <taxon>Mammalia</taxon>
        <taxon>Eutheria</taxon>
        <taxon>Laurasiatheria</taxon>
        <taxon>Artiodactyla</taxon>
        <taxon>Ruminantia</taxon>
        <taxon>Pecora</taxon>
        <taxon>Bovidae</taxon>
        <taxon>Caprinae</taxon>
        <taxon>Ovis</taxon>
    </lineage>
</organism>
<protein>
    <submittedName>
        <fullName evidence="1">Uncharacterized protein</fullName>
    </submittedName>
</protein>
<sequence>MSDPIMRQFQELSMQRTFTFATREAGPPTWGQLKKLTQEAEKTLQKAGQPLNPTNLLLAMMAVVTCQVMYVEAANYTYWAYIPNPPLVRAVSWGEVEVQVCTNETNFFPPPDCGGIEQLSQHVQNYNVTNLTIAAEGIPLCIGGHSFCLSTKTHSHHSYNTWGVNYRGQHFAVFTVLISSRGFNTSRSSLNKSKRIHMSLCPASFFEASLSRLEWEHCRDHDPRLVMNFSNHVIVDWSPTHGEFLEKWSNRSLKWHRINGTLNGQGNETVIWQHFALVPPQLQMDGHPQVQGDIWKLWAVSGDLTIWTGNFTLNINDPKGPFQVHLHINKSYSAIACVKFPYSLLYGQWIWNEILGVISCSDCNLTQCINRSWWENVENKMVHSNNYSLVIVKARTELWLPVNLTRPWSDSFAVTHLVNAVQTLLHRSRRMLGIVIASILAVASVTATATVAGLALHQGIQTADFVREWHKDAHLLWQQQHDLDAQLATDVLNLQHTVSWLGDQVTVLATKSVLKCDWNSSHLCVTPVPFNMSEGWEKVKRSLVGHQNLTAEIMELEQTILSTFSKTLPDILGSDILKSLQEGLDNLNPLGHVSTLLTTSFVNTLLIVALCFIAFIVYRRWRKGKQLKEEALRIQALIQHLQEKKGGDVGN</sequence>
<accession>A0AC11DH73</accession>
<dbReference type="Ensembl" id="ENSOART00020069602.1">
    <property type="protein sequence ID" value="ENSOARP00020042908.1"/>
    <property type="gene ID" value="ENSOARG00020032589.1"/>
</dbReference>
<name>A0AC11DH73_SHEEP</name>
<proteinExistence type="predicted"/>
<reference evidence="1" key="1">
    <citation type="submission" date="2020-11" db="EMBL/GenBank/DDBJ databases">
        <authorList>
            <person name="Davenport K.M."/>
            <person name="Bickhart D.M."/>
            <person name="Smith T.P.L."/>
            <person name="Murdoch B.M."/>
            <person name="Rosen B.D."/>
        </authorList>
    </citation>
    <scope>NUCLEOTIDE SEQUENCE [LARGE SCALE GENOMIC DNA]</scope>
    <source>
        <strain evidence="1">OAR_USU_Benz2616</strain>
    </source>
</reference>
<evidence type="ECO:0000313" key="1">
    <source>
        <dbReference type="Ensembl" id="ENSOARP00020042908.1"/>
    </source>
</evidence>
<reference evidence="1" key="2">
    <citation type="submission" date="2025-08" db="UniProtKB">
        <authorList>
            <consortium name="Ensembl"/>
        </authorList>
    </citation>
    <scope>IDENTIFICATION</scope>
</reference>